<proteinExistence type="predicted"/>
<keyword evidence="2" id="KW-0472">Membrane</keyword>
<dbReference type="Proteomes" id="UP001589783">
    <property type="component" value="Unassembled WGS sequence"/>
</dbReference>
<comment type="caution">
    <text evidence="3">The sequence shown here is derived from an EMBL/GenBank/DDBJ whole genome shotgun (WGS) entry which is preliminary data.</text>
</comment>
<keyword evidence="4" id="KW-1185">Reference proteome</keyword>
<organism evidence="3 4">
    <name type="scientific">Gordonia phosphorivorans</name>
    <dbReference type="NCBI Taxonomy" id="1056982"/>
    <lineage>
        <taxon>Bacteria</taxon>
        <taxon>Bacillati</taxon>
        <taxon>Actinomycetota</taxon>
        <taxon>Actinomycetes</taxon>
        <taxon>Mycobacteriales</taxon>
        <taxon>Gordoniaceae</taxon>
        <taxon>Gordonia</taxon>
    </lineage>
</organism>
<gene>
    <name evidence="3" type="ORF">ACFFJD_03825</name>
</gene>
<accession>A0ABV6H525</accession>
<feature type="region of interest" description="Disordered" evidence="1">
    <location>
        <begin position="123"/>
        <end position="143"/>
    </location>
</feature>
<feature type="transmembrane region" description="Helical" evidence="2">
    <location>
        <begin position="150"/>
        <end position="169"/>
    </location>
</feature>
<dbReference type="RefSeq" id="WP_382361189.1">
    <property type="nucleotide sequence ID" value="NZ_JBHLWV010000012.1"/>
</dbReference>
<evidence type="ECO:0000256" key="1">
    <source>
        <dbReference type="SAM" id="MobiDB-lite"/>
    </source>
</evidence>
<protein>
    <submittedName>
        <fullName evidence="3">Uncharacterized protein</fullName>
    </submittedName>
</protein>
<evidence type="ECO:0000313" key="4">
    <source>
        <dbReference type="Proteomes" id="UP001589783"/>
    </source>
</evidence>
<keyword evidence="2" id="KW-1133">Transmembrane helix</keyword>
<name>A0ABV6H525_9ACTN</name>
<evidence type="ECO:0000313" key="3">
    <source>
        <dbReference type="EMBL" id="MFC0313983.1"/>
    </source>
</evidence>
<evidence type="ECO:0000256" key="2">
    <source>
        <dbReference type="SAM" id="Phobius"/>
    </source>
</evidence>
<keyword evidence="2" id="KW-0812">Transmembrane</keyword>
<reference evidence="3 4" key="1">
    <citation type="submission" date="2024-09" db="EMBL/GenBank/DDBJ databases">
        <authorList>
            <person name="Sun Q."/>
            <person name="Mori K."/>
        </authorList>
    </citation>
    <scope>NUCLEOTIDE SEQUENCE [LARGE SCALE GENOMIC DNA]</scope>
    <source>
        <strain evidence="3 4">CCM 7957</strain>
    </source>
</reference>
<feature type="compositionally biased region" description="Pro residues" evidence="1">
    <location>
        <begin position="128"/>
        <end position="142"/>
    </location>
</feature>
<sequence length="170" mass="18646">MSTYQDYLSGLNALATLDDVAERQRGEIRAASQAAIAAADEAGRRADGELEVLDQQRNRVQREVAGLCRSVGVPMIDDPVPRFGTLQEIRRALEEIGRQVERTQKDWQWAERHRQQHVVPPVAAEPVYTPPPPQRPTAPTPPTGGVNPRLVVAAAALLLLLLVVLVLVVL</sequence>
<dbReference type="EMBL" id="JBHLWV010000012">
    <property type="protein sequence ID" value="MFC0313983.1"/>
    <property type="molecule type" value="Genomic_DNA"/>
</dbReference>